<gene>
    <name evidence="2" type="ORF">BA195_04385</name>
</gene>
<dbReference type="Pfam" id="PF17931">
    <property type="entry name" value="TetR_C_23"/>
    <property type="match status" value="1"/>
</dbReference>
<dbReference type="InterPro" id="IPR036271">
    <property type="entry name" value="Tet_transcr_reg_TetR-rel_C_sf"/>
</dbReference>
<dbReference type="SUPFAM" id="SSF48498">
    <property type="entry name" value="Tetracyclin repressor-like, C-terminal domain"/>
    <property type="match status" value="1"/>
</dbReference>
<organism evidence="2 3">
    <name type="scientific">Tenacibaculum soleae</name>
    <dbReference type="NCBI Taxonomy" id="447689"/>
    <lineage>
        <taxon>Bacteria</taxon>
        <taxon>Pseudomonadati</taxon>
        <taxon>Bacteroidota</taxon>
        <taxon>Flavobacteriia</taxon>
        <taxon>Flavobacteriales</taxon>
        <taxon>Flavobacteriaceae</taxon>
        <taxon>Tenacibaculum</taxon>
    </lineage>
</organism>
<evidence type="ECO:0000259" key="1">
    <source>
        <dbReference type="Pfam" id="PF17931"/>
    </source>
</evidence>
<sequence length="217" mass="25540">MAKKKNITQEKIVEWYMNSVLISGKPSSIYSFAEDNNFEESEFYKHYSSFESLEKSIFAIFAKETIHLLHKTEAYKEYSSKDKLLSFYYTFFELLTANRSYVLFQFKDVKSNFSKLSMLKKLRTEFVHFVSGISLEKIDFKNDKVNEIQDKTISEGYWIQLLMVLKFWIDDESSNFEKTDVFIEKSVKASFDIQQIAPVKSVIDLAKFLWKEKGASV</sequence>
<feature type="domain" description="Tetracyclin repressor-like C-terminal" evidence="1">
    <location>
        <begin position="83"/>
        <end position="209"/>
    </location>
</feature>
<dbReference type="Proteomes" id="UP000093186">
    <property type="component" value="Unassembled WGS sequence"/>
</dbReference>
<comment type="caution">
    <text evidence="2">The sequence shown here is derived from an EMBL/GenBank/DDBJ whole genome shotgun (WGS) entry which is preliminary data.</text>
</comment>
<dbReference type="EMBL" id="MAKX01000001">
    <property type="protein sequence ID" value="OCK43937.1"/>
    <property type="molecule type" value="Genomic_DNA"/>
</dbReference>
<dbReference type="RefSeq" id="WP_068702808.1">
    <property type="nucleotide sequence ID" value="NZ_JAUOSW010000004.1"/>
</dbReference>
<keyword evidence="3" id="KW-1185">Reference proteome</keyword>
<protein>
    <submittedName>
        <fullName evidence="2">Heat-shock protein</fullName>
    </submittedName>
</protein>
<dbReference type="InterPro" id="IPR041673">
    <property type="entry name" value="TetR_C_23"/>
</dbReference>
<evidence type="ECO:0000313" key="3">
    <source>
        <dbReference type="Proteomes" id="UP000093186"/>
    </source>
</evidence>
<name>A0A1B9Y2A1_9FLAO</name>
<dbReference type="STRING" id="447689.BA195_04385"/>
<evidence type="ECO:0000313" key="2">
    <source>
        <dbReference type="EMBL" id="OCK43937.1"/>
    </source>
</evidence>
<dbReference type="OrthoDB" id="977687at2"/>
<accession>A0A1B9Y2A1</accession>
<reference evidence="2 3" key="1">
    <citation type="submission" date="2016-06" db="EMBL/GenBank/DDBJ databases">
        <title>Draft Genome Sequence of Tenacibaculum soleae UCD-KL19.</title>
        <authorList>
            <person name="Eisen J.A."/>
            <person name="Coil D.A."/>
            <person name="Lujan K.M."/>
        </authorList>
    </citation>
    <scope>NUCLEOTIDE SEQUENCE [LARGE SCALE GENOMIC DNA]</scope>
    <source>
        <strain evidence="2 3">UCD-KL19</strain>
    </source>
</reference>
<proteinExistence type="predicted"/>
<dbReference type="AlphaFoldDB" id="A0A1B9Y2A1"/>